<evidence type="ECO:0000313" key="2">
    <source>
        <dbReference type="Proteomes" id="UP000247681"/>
    </source>
</evidence>
<proteinExistence type="predicted"/>
<sequence length="462" mass="52709">MKMAVLKNNYIMKKIYFILILGFFTKGLGQTVPSYTYLFTQTITDNINYEWYTYDEYLYNPSGGSSVNLTGPDRFYLNSPRSTYVNYNVPVDLNTTTYRFSLWGYITFGGELDDFYNVISIQDLIKGSLYKQLRGEAYAELTPNDLAISNLGTTEVCAGEMLNLVATPGGFHNYVYHWQYSLDGQITWNDVPEKVVGGHNMTNTEVSRFSVFDLLGQDHKNHYGPIYFRIGYNQDRIFSTNTIQIHYNPCAPTVTDVQYKGPNCSGEGIQKLEITFDRELDSNKDENLYQLYVRETINNPLPIKSTPMFSVNNVTYPAGSKIYSYSNLSNFTSLESGRQYEVFYQAQVKHPTVPNSYILKGVLVGSKPFTYNDPKPLTFKVRADNPKCHDGKVDITIEADGGTPPYYYDNLNGETEIVNGVTQINRIPFDVLNPNKKTVTIQQVQAKEYNIRITDDNKCIEQ</sequence>
<accession>A0A2V4C3Z1</accession>
<comment type="caution">
    <text evidence="1">The sequence shown here is derived from an EMBL/GenBank/DDBJ whole genome shotgun (WGS) entry which is preliminary data.</text>
</comment>
<keyword evidence="2" id="KW-1185">Reference proteome</keyword>
<reference evidence="1 2" key="1">
    <citation type="submission" date="2018-05" db="EMBL/GenBank/DDBJ databases">
        <title>Flavobacterium sp. strain IMCC34758, incomplete genome.</title>
        <authorList>
            <person name="Joung Y."/>
        </authorList>
    </citation>
    <scope>NUCLEOTIDE SEQUENCE [LARGE SCALE GENOMIC DNA]</scope>
    <source>
        <strain evidence="1 2">IMCC34758</strain>
    </source>
</reference>
<organism evidence="1 2">
    <name type="scientific">Flavobacterium hydrophilum</name>
    <dbReference type="NCBI Taxonomy" id="2211445"/>
    <lineage>
        <taxon>Bacteria</taxon>
        <taxon>Pseudomonadati</taxon>
        <taxon>Bacteroidota</taxon>
        <taxon>Flavobacteriia</taxon>
        <taxon>Flavobacteriales</taxon>
        <taxon>Flavobacteriaceae</taxon>
        <taxon>Flavobacterium</taxon>
    </lineage>
</organism>
<protein>
    <submittedName>
        <fullName evidence="1">Uncharacterized protein</fullName>
    </submittedName>
</protein>
<evidence type="ECO:0000313" key="1">
    <source>
        <dbReference type="EMBL" id="PXY46018.1"/>
    </source>
</evidence>
<name>A0A2V4C3Z1_9FLAO</name>
<dbReference type="Proteomes" id="UP000247681">
    <property type="component" value="Unassembled WGS sequence"/>
</dbReference>
<dbReference type="AlphaFoldDB" id="A0A2V4C3Z1"/>
<dbReference type="EMBL" id="QJHL01000001">
    <property type="protein sequence ID" value="PXY46018.1"/>
    <property type="molecule type" value="Genomic_DNA"/>
</dbReference>
<gene>
    <name evidence="1" type="ORF">DMB68_02190</name>
</gene>